<dbReference type="Proteomes" id="UP000720508">
    <property type="component" value="Unassembled WGS sequence"/>
</dbReference>
<evidence type="ECO:0000313" key="6">
    <source>
        <dbReference type="Proteomes" id="UP000720508"/>
    </source>
</evidence>
<reference evidence="5 6" key="1">
    <citation type="submission" date="2021-06" db="EMBL/GenBank/DDBJ databases">
        <authorList>
            <person name="Pan X."/>
        </authorList>
    </citation>
    <scope>NUCLEOTIDE SEQUENCE [LARGE SCALE GENOMIC DNA]</scope>
    <source>
        <strain evidence="5 6">4503</strain>
    </source>
</reference>
<dbReference type="PANTHER" id="PTHR44688">
    <property type="entry name" value="DNA-BINDING TRANSCRIPTIONAL ACTIVATOR DEVR_DOSR"/>
    <property type="match status" value="1"/>
</dbReference>
<evidence type="ECO:0000256" key="2">
    <source>
        <dbReference type="ARBA" id="ARBA00023125"/>
    </source>
</evidence>
<gene>
    <name evidence="5" type="ORF">KN815_16825</name>
</gene>
<comment type="caution">
    <text evidence="5">The sequence shown here is derived from an EMBL/GenBank/DDBJ whole genome shotgun (WGS) entry which is preliminary data.</text>
</comment>
<evidence type="ECO:0000313" key="5">
    <source>
        <dbReference type="EMBL" id="MBU3865682.1"/>
    </source>
</evidence>
<evidence type="ECO:0000256" key="1">
    <source>
        <dbReference type="ARBA" id="ARBA00023015"/>
    </source>
</evidence>
<sequence>PGVLRRTALDARRVGERLSALGGRLDVDAVPEWGTMVTATVPLGPPQPARKDPLYVLGARELEVLEQLARGRRNRQIAQELHISESTVKFHVANILEKLGVTSRGEAAALAHTWGATGS</sequence>
<dbReference type="Pfam" id="PF00196">
    <property type="entry name" value="GerE"/>
    <property type="match status" value="1"/>
</dbReference>
<organism evidence="5 6">
    <name type="scientific">Streptomyces niphimycinicus</name>
    <dbReference type="NCBI Taxonomy" id="2842201"/>
    <lineage>
        <taxon>Bacteria</taxon>
        <taxon>Bacillati</taxon>
        <taxon>Actinomycetota</taxon>
        <taxon>Actinomycetes</taxon>
        <taxon>Kitasatosporales</taxon>
        <taxon>Streptomycetaceae</taxon>
        <taxon>Streptomyces</taxon>
    </lineage>
</organism>
<evidence type="ECO:0000256" key="3">
    <source>
        <dbReference type="ARBA" id="ARBA00023163"/>
    </source>
</evidence>
<dbReference type="PANTHER" id="PTHR44688:SF25">
    <property type="entry name" value="HTH LUXR-TYPE DOMAIN-CONTAINING PROTEIN"/>
    <property type="match status" value="1"/>
</dbReference>
<keyword evidence="2" id="KW-0238">DNA-binding</keyword>
<dbReference type="RefSeq" id="WP_216342749.1">
    <property type="nucleotide sequence ID" value="NZ_JAHLEM010000170.1"/>
</dbReference>
<dbReference type="InterPro" id="IPR000792">
    <property type="entry name" value="Tscrpt_reg_LuxR_C"/>
</dbReference>
<dbReference type="SMART" id="SM00421">
    <property type="entry name" value="HTH_LUXR"/>
    <property type="match status" value="1"/>
</dbReference>
<keyword evidence="6" id="KW-1185">Reference proteome</keyword>
<protein>
    <submittedName>
        <fullName evidence="5">LuxR C-terminal-related transcriptional regulator</fullName>
    </submittedName>
</protein>
<evidence type="ECO:0000259" key="4">
    <source>
        <dbReference type="PROSITE" id="PS50043"/>
    </source>
</evidence>
<accession>A0ABS6CFM9</accession>
<keyword evidence="1" id="KW-0805">Transcription regulation</keyword>
<feature type="domain" description="HTH luxR-type" evidence="4">
    <location>
        <begin position="50"/>
        <end position="115"/>
    </location>
</feature>
<feature type="non-terminal residue" evidence="5">
    <location>
        <position position="1"/>
    </location>
</feature>
<dbReference type="EMBL" id="JAHLEM010000170">
    <property type="protein sequence ID" value="MBU3865682.1"/>
    <property type="molecule type" value="Genomic_DNA"/>
</dbReference>
<dbReference type="PROSITE" id="PS50043">
    <property type="entry name" value="HTH_LUXR_2"/>
    <property type="match status" value="1"/>
</dbReference>
<dbReference type="PROSITE" id="PS00622">
    <property type="entry name" value="HTH_LUXR_1"/>
    <property type="match status" value="1"/>
</dbReference>
<proteinExistence type="predicted"/>
<name>A0ABS6CFM9_9ACTN</name>
<keyword evidence="3" id="KW-0804">Transcription</keyword>
<dbReference type="CDD" id="cd06170">
    <property type="entry name" value="LuxR_C_like"/>
    <property type="match status" value="1"/>
</dbReference>